<evidence type="ECO:0000313" key="7">
    <source>
        <dbReference type="EMBL" id="MBB5078023.1"/>
    </source>
</evidence>
<feature type="signal peptide" evidence="5">
    <location>
        <begin position="1"/>
        <end position="26"/>
    </location>
</feature>
<keyword evidence="2 4" id="KW-0472">Membrane</keyword>
<feature type="chain" id="PRO_5030590730" evidence="5">
    <location>
        <begin position="27"/>
        <end position="180"/>
    </location>
</feature>
<comment type="caution">
    <text evidence="7">The sequence shown here is derived from an EMBL/GenBank/DDBJ whole genome shotgun (WGS) entry which is preliminary data.</text>
</comment>
<dbReference type="RefSeq" id="WP_184962382.1">
    <property type="nucleotide sequence ID" value="NZ_JACHIN010000004.1"/>
</dbReference>
<dbReference type="Gene3D" id="3.30.1330.60">
    <property type="entry name" value="OmpA-like domain"/>
    <property type="match status" value="1"/>
</dbReference>
<evidence type="ECO:0000256" key="2">
    <source>
        <dbReference type="ARBA" id="ARBA00023136"/>
    </source>
</evidence>
<accession>A0A7W8EG22</accession>
<dbReference type="InterPro" id="IPR050330">
    <property type="entry name" value="Bact_OuterMem_StrucFunc"/>
</dbReference>
<dbReference type="GO" id="GO:0009279">
    <property type="term" value="C:cell outer membrane"/>
    <property type="evidence" value="ECO:0007669"/>
    <property type="project" value="UniProtKB-SubCell"/>
</dbReference>
<reference evidence="7 8" key="1">
    <citation type="submission" date="2020-08" db="EMBL/GenBank/DDBJ databases">
        <title>Genomic Encyclopedia of Type Strains, Phase IV (KMG-IV): sequencing the most valuable type-strain genomes for metagenomic binning, comparative biology and taxonomic classification.</title>
        <authorList>
            <person name="Goeker M."/>
        </authorList>
    </citation>
    <scope>NUCLEOTIDE SEQUENCE [LARGE SCALE GENOMIC DNA]</scope>
    <source>
        <strain evidence="7 8">DSM 45385</strain>
    </source>
</reference>
<sequence length="180" mass="18845">MSRSPERLAAVALAAALVLYGGPALAEPVPAPVEDLVAPVEDLLAEVESLDGSQSESKRGQTVTVALTSDVLFALDKHTLSAKARQRVAAVAAKIGSGPVSVEGHTDDQGADAYNLALSQRRAQAVQRVLEAALKGRGVAFQAKGFGETKPKLPNQVGGQAIEENRAKNRRVEIIFNVGE</sequence>
<dbReference type="CDD" id="cd07185">
    <property type="entry name" value="OmpA_C-like"/>
    <property type="match status" value="1"/>
</dbReference>
<keyword evidence="5" id="KW-0732">Signal</keyword>
<comment type="subcellular location">
    <subcellularLocation>
        <location evidence="1">Cell outer membrane</location>
    </subcellularLocation>
</comment>
<dbReference type="AlphaFoldDB" id="A0A7W8EG22"/>
<dbReference type="PROSITE" id="PS51123">
    <property type="entry name" value="OMPA_2"/>
    <property type="match status" value="1"/>
</dbReference>
<keyword evidence="8" id="KW-1185">Reference proteome</keyword>
<organism evidence="7 8">
    <name type="scientific">Nonomuraea endophytica</name>
    <dbReference type="NCBI Taxonomy" id="714136"/>
    <lineage>
        <taxon>Bacteria</taxon>
        <taxon>Bacillati</taxon>
        <taxon>Actinomycetota</taxon>
        <taxon>Actinomycetes</taxon>
        <taxon>Streptosporangiales</taxon>
        <taxon>Streptosporangiaceae</taxon>
        <taxon>Nonomuraea</taxon>
    </lineage>
</organism>
<proteinExistence type="predicted"/>
<dbReference type="EMBL" id="JACHIN010000004">
    <property type="protein sequence ID" value="MBB5078023.1"/>
    <property type="molecule type" value="Genomic_DNA"/>
</dbReference>
<name>A0A7W8EG22_9ACTN</name>
<dbReference type="InterPro" id="IPR006664">
    <property type="entry name" value="OMP_bac"/>
</dbReference>
<keyword evidence="3" id="KW-0998">Cell outer membrane</keyword>
<evidence type="ECO:0000313" key="8">
    <source>
        <dbReference type="Proteomes" id="UP000568380"/>
    </source>
</evidence>
<feature type="domain" description="OmpA-like" evidence="6">
    <location>
        <begin position="60"/>
        <end position="180"/>
    </location>
</feature>
<evidence type="ECO:0000259" key="6">
    <source>
        <dbReference type="PROSITE" id="PS51123"/>
    </source>
</evidence>
<dbReference type="SUPFAM" id="SSF103088">
    <property type="entry name" value="OmpA-like"/>
    <property type="match status" value="1"/>
</dbReference>
<evidence type="ECO:0000256" key="4">
    <source>
        <dbReference type="PROSITE-ProRule" id="PRU00473"/>
    </source>
</evidence>
<evidence type="ECO:0000256" key="3">
    <source>
        <dbReference type="ARBA" id="ARBA00023237"/>
    </source>
</evidence>
<dbReference type="PANTHER" id="PTHR30329">
    <property type="entry name" value="STATOR ELEMENT OF FLAGELLAR MOTOR COMPLEX"/>
    <property type="match status" value="1"/>
</dbReference>
<gene>
    <name evidence="7" type="ORF">HNR40_003498</name>
</gene>
<dbReference type="PRINTS" id="PR01021">
    <property type="entry name" value="OMPADOMAIN"/>
</dbReference>
<dbReference type="Pfam" id="PF00691">
    <property type="entry name" value="OmpA"/>
    <property type="match status" value="1"/>
</dbReference>
<evidence type="ECO:0000256" key="1">
    <source>
        <dbReference type="ARBA" id="ARBA00004442"/>
    </source>
</evidence>
<dbReference type="PANTHER" id="PTHR30329:SF21">
    <property type="entry name" value="LIPOPROTEIN YIAD-RELATED"/>
    <property type="match status" value="1"/>
</dbReference>
<protein>
    <submittedName>
        <fullName evidence="7">Outer membrane protein OmpA-like peptidoglycan-associated protein</fullName>
    </submittedName>
</protein>
<dbReference type="InterPro" id="IPR006665">
    <property type="entry name" value="OmpA-like"/>
</dbReference>
<evidence type="ECO:0000256" key="5">
    <source>
        <dbReference type="SAM" id="SignalP"/>
    </source>
</evidence>
<dbReference type="Proteomes" id="UP000568380">
    <property type="component" value="Unassembled WGS sequence"/>
</dbReference>
<dbReference type="InterPro" id="IPR036737">
    <property type="entry name" value="OmpA-like_sf"/>
</dbReference>